<dbReference type="Proteomes" id="UP000029713">
    <property type="component" value="Unassembled WGS sequence"/>
</dbReference>
<evidence type="ECO:0000313" key="3">
    <source>
        <dbReference type="Proteomes" id="UP000029713"/>
    </source>
</evidence>
<sequence>MAEKLFDAQRSALARGETLDQVLDRNVNEVLQEIRVAITAVQVLFAFLLTLPFQARFADLGVFGTAVYSVTMTSTGLATVVLIAPVSFHRMLFRRRQKAAIVQFADRSLMIGLGLLLVGVVSAVLLVLDVVLGRWPAIAVCAAIGVVGLTTWYLLPLRRRTERPS</sequence>
<gene>
    <name evidence="2" type="ORF">IN07_13355</name>
</gene>
<dbReference type="AlphaFoldDB" id="A0A098Y5C2"/>
<evidence type="ECO:0000313" key="2">
    <source>
        <dbReference type="EMBL" id="KGH46083.1"/>
    </source>
</evidence>
<proteinExistence type="predicted"/>
<evidence type="ECO:0008006" key="4">
    <source>
        <dbReference type="Google" id="ProtNLM"/>
    </source>
</evidence>
<dbReference type="EMBL" id="JPMX01000058">
    <property type="protein sequence ID" value="KGH46083.1"/>
    <property type="molecule type" value="Genomic_DNA"/>
</dbReference>
<dbReference type="OrthoDB" id="3625784at2"/>
<feature type="transmembrane region" description="Helical" evidence="1">
    <location>
        <begin position="66"/>
        <end position="88"/>
    </location>
</feature>
<keyword evidence="1" id="KW-0472">Membrane</keyword>
<organism evidence="2 3">
    <name type="scientific">Modestobacter caceresii</name>
    <dbReference type="NCBI Taxonomy" id="1522368"/>
    <lineage>
        <taxon>Bacteria</taxon>
        <taxon>Bacillati</taxon>
        <taxon>Actinomycetota</taxon>
        <taxon>Actinomycetes</taxon>
        <taxon>Geodermatophilales</taxon>
        <taxon>Geodermatophilaceae</taxon>
        <taxon>Modestobacter</taxon>
    </lineage>
</organism>
<keyword evidence="3" id="KW-1185">Reference proteome</keyword>
<dbReference type="Pfam" id="PF19853">
    <property type="entry name" value="DUF6328"/>
    <property type="match status" value="1"/>
</dbReference>
<protein>
    <recommendedName>
        <fullName evidence="4">Sodium:proton antiporter</fullName>
    </recommendedName>
</protein>
<keyword evidence="1" id="KW-0812">Transmembrane</keyword>
<name>A0A098Y5C2_9ACTN</name>
<keyword evidence="1" id="KW-1133">Transmembrane helix</keyword>
<accession>A0A098Y5C2</accession>
<dbReference type="RefSeq" id="WP_052091225.1">
    <property type="nucleotide sequence ID" value="NZ_JPMX01000058.1"/>
</dbReference>
<feature type="transmembrane region" description="Helical" evidence="1">
    <location>
        <begin position="109"/>
        <end position="128"/>
    </location>
</feature>
<dbReference type="STRING" id="1522368.IN07_13355"/>
<reference evidence="2 3" key="1">
    <citation type="submission" date="2014-07" db="EMBL/GenBank/DDBJ databases">
        <title>Biosystematic studies on Modestobacter strains isolated from extreme hyper-arid desert soil and from historic building.</title>
        <authorList>
            <person name="Bukarasam K."/>
            <person name="Bull A."/>
            <person name="Girard G."/>
            <person name="van Wezel G."/>
            <person name="Goodfellow M."/>
        </authorList>
    </citation>
    <scope>NUCLEOTIDE SEQUENCE [LARGE SCALE GENOMIC DNA]</scope>
    <source>
        <strain evidence="2 3">KNN45-2b</strain>
    </source>
</reference>
<evidence type="ECO:0000256" key="1">
    <source>
        <dbReference type="SAM" id="Phobius"/>
    </source>
</evidence>
<feature type="transmembrane region" description="Helical" evidence="1">
    <location>
        <begin position="34"/>
        <end position="54"/>
    </location>
</feature>
<dbReference type="InterPro" id="IPR046291">
    <property type="entry name" value="DUF6328"/>
</dbReference>
<comment type="caution">
    <text evidence="2">The sequence shown here is derived from an EMBL/GenBank/DDBJ whole genome shotgun (WGS) entry which is preliminary data.</text>
</comment>
<feature type="transmembrane region" description="Helical" evidence="1">
    <location>
        <begin position="134"/>
        <end position="155"/>
    </location>
</feature>